<gene>
    <name evidence="2" type="ORF">DW921_11800</name>
</gene>
<name>A0A413SX27_9BACT</name>
<comment type="caution">
    <text evidence="2">The sequence shown here is derived from an EMBL/GenBank/DDBJ whole genome shotgun (WGS) entry which is preliminary data.</text>
</comment>
<evidence type="ECO:0000313" key="2">
    <source>
        <dbReference type="EMBL" id="RHA73898.1"/>
    </source>
</evidence>
<protein>
    <recommendedName>
        <fullName evidence="4">O-antigen ligase domain-containing protein</fullName>
    </recommendedName>
</protein>
<feature type="transmembrane region" description="Helical" evidence="1">
    <location>
        <begin position="85"/>
        <end position="105"/>
    </location>
</feature>
<sequence length="439" mass="50001">MYKYLVHIISVILTSFYFFPIETVFLPGVNTKMALAGFGLLILGKRLAQRRDAGINKDFFVLSLLALGISLISLLTMTINNTPDASFLTYFVSMWVWMGGAYTVVRWLDTAYGYVNVCLVCNQLIAVCVIQCLIAWTKDVYPPLQTWVDSFVGGEAFMGNTKEARLSGIGAALDVAGLRFSAVSVMIGYILSKVEELSHKQVVTYLASFLIIAVIGNMMSRTTTVGVGLALVYWIYSTNLFSLKQNIKNQKLWLWLGGILCVVIPVFIYLYFANDTFYKNIRFGFEGFFSLWETGKWQTNSNDILLNMVVFPDNWVTWLIGDGYAANPMDKTLSSFDPYYTGPAYHGYYMGTDIGYLRYIFYFGLVGTFVFVLFMWRSSWTCIHRFKDYKMMFLMILLVNYIGWFKVSTDIFLVFAIFLVLSKEDGVQTDNILENEQSC</sequence>
<feature type="transmembrane region" description="Helical" evidence="1">
    <location>
        <begin position="225"/>
        <end position="243"/>
    </location>
</feature>
<feature type="transmembrane region" description="Helical" evidence="1">
    <location>
        <begin position="112"/>
        <end position="136"/>
    </location>
</feature>
<feature type="transmembrane region" description="Helical" evidence="1">
    <location>
        <begin position="252"/>
        <end position="272"/>
    </location>
</feature>
<dbReference type="RefSeq" id="WP_118400778.1">
    <property type="nucleotide sequence ID" value="NZ_CABJGD010000029.1"/>
</dbReference>
<feature type="transmembrane region" description="Helical" evidence="1">
    <location>
        <begin position="397"/>
        <end position="421"/>
    </location>
</feature>
<evidence type="ECO:0000313" key="3">
    <source>
        <dbReference type="Proteomes" id="UP000283855"/>
    </source>
</evidence>
<keyword evidence="1" id="KW-1133">Transmembrane helix</keyword>
<organism evidence="2 3">
    <name type="scientific">Phocaeicola coprophilus</name>
    <dbReference type="NCBI Taxonomy" id="387090"/>
    <lineage>
        <taxon>Bacteria</taxon>
        <taxon>Pseudomonadati</taxon>
        <taxon>Bacteroidota</taxon>
        <taxon>Bacteroidia</taxon>
        <taxon>Bacteroidales</taxon>
        <taxon>Bacteroidaceae</taxon>
        <taxon>Phocaeicola</taxon>
    </lineage>
</organism>
<dbReference type="AlphaFoldDB" id="A0A413SX27"/>
<accession>A0A413SX27</accession>
<keyword evidence="1" id="KW-0812">Transmembrane</keyword>
<proteinExistence type="predicted"/>
<reference evidence="2 3" key="1">
    <citation type="submission" date="2018-08" db="EMBL/GenBank/DDBJ databases">
        <title>A genome reference for cultivated species of the human gut microbiota.</title>
        <authorList>
            <person name="Zou Y."/>
            <person name="Xue W."/>
            <person name="Luo G."/>
        </authorList>
    </citation>
    <scope>NUCLEOTIDE SEQUENCE [LARGE SCALE GENOMIC DNA]</scope>
    <source>
        <strain evidence="2 3">AM42-38</strain>
    </source>
</reference>
<feature type="transmembrane region" description="Helical" evidence="1">
    <location>
        <begin position="202"/>
        <end position="219"/>
    </location>
</feature>
<feature type="transmembrane region" description="Helical" evidence="1">
    <location>
        <begin position="168"/>
        <end position="190"/>
    </location>
</feature>
<dbReference type="Proteomes" id="UP000283855">
    <property type="component" value="Unassembled WGS sequence"/>
</dbReference>
<feature type="transmembrane region" description="Helical" evidence="1">
    <location>
        <begin position="5"/>
        <end position="25"/>
    </location>
</feature>
<dbReference type="EMBL" id="QSFT01000029">
    <property type="protein sequence ID" value="RHA73898.1"/>
    <property type="molecule type" value="Genomic_DNA"/>
</dbReference>
<keyword evidence="1" id="KW-0472">Membrane</keyword>
<evidence type="ECO:0008006" key="4">
    <source>
        <dbReference type="Google" id="ProtNLM"/>
    </source>
</evidence>
<evidence type="ECO:0000256" key="1">
    <source>
        <dbReference type="SAM" id="Phobius"/>
    </source>
</evidence>
<feature type="transmembrane region" description="Helical" evidence="1">
    <location>
        <begin position="356"/>
        <end position="376"/>
    </location>
</feature>
<feature type="transmembrane region" description="Helical" evidence="1">
    <location>
        <begin position="60"/>
        <end position="79"/>
    </location>
</feature>